<feature type="transmembrane region" description="Helical" evidence="1">
    <location>
        <begin position="231"/>
        <end position="255"/>
    </location>
</feature>
<organism evidence="2 3">
    <name type="scientific">Mycolicibacterium thermoresistibile</name>
    <name type="common">Mycobacterium thermoresistibile</name>
    <dbReference type="NCBI Taxonomy" id="1797"/>
    <lineage>
        <taxon>Bacteria</taxon>
        <taxon>Bacillati</taxon>
        <taxon>Actinomycetota</taxon>
        <taxon>Actinomycetes</taxon>
        <taxon>Mycobacteriales</taxon>
        <taxon>Mycobacteriaceae</taxon>
        <taxon>Mycolicibacterium</taxon>
    </lineage>
</organism>
<feature type="transmembrane region" description="Helical" evidence="1">
    <location>
        <begin position="27"/>
        <end position="49"/>
    </location>
</feature>
<dbReference type="AlphaFoldDB" id="A0A117IMU3"/>
<evidence type="ECO:0000313" key="2">
    <source>
        <dbReference type="EMBL" id="GAT15756.1"/>
    </source>
</evidence>
<feature type="transmembrane region" description="Helical" evidence="1">
    <location>
        <begin position="102"/>
        <end position="131"/>
    </location>
</feature>
<proteinExistence type="predicted"/>
<protein>
    <submittedName>
        <fullName evidence="2">ABC transporter transmembrane protein</fullName>
    </submittedName>
</protein>
<feature type="transmembrane region" description="Helical" evidence="1">
    <location>
        <begin position="61"/>
        <end position="82"/>
    </location>
</feature>
<feature type="transmembrane region" description="Helical" evidence="1">
    <location>
        <begin position="152"/>
        <end position="174"/>
    </location>
</feature>
<reference evidence="2 3" key="1">
    <citation type="journal article" date="2016" name="Genome Announc.">
        <title>Draft Genome Sequences of Five Rapidly Growing Mycobacterium Species, M. thermoresistibile, M. fortuitum subsp. acetamidolyticum, M. canariasense, M. brisbanense, and M. novocastrense.</title>
        <authorList>
            <person name="Katahira K."/>
            <person name="Ogura Y."/>
            <person name="Gotoh Y."/>
            <person name="Hayashi T."/>
        </authorList>
    </citation>
    <scope>NUCLEOTIDE SEQUENCE [LARGE SCALE GENOMIC DNA]</scope>
    <source>
        <strain evidence="2 3">JCM6362</strain>
    </source>
</reference>
<sequence>MSAVMSMATGLAAAVNAERVKLLTTRAPLWSALGVAVSALGVAALQGLTAHHYSALPPQQAALGVVVFGIPVLMILAALTVTGEHRTGAIRTTFLAVPRRTVAIAAKTVVATVFCGGWAALMTVAAILAAGASADPMAAAHLTPTGAAGWRVIAGVTAFAMLAAVLGVAVGVLLRNTAGAVAVLLLWPLVAEPILANMPDVAPVVGPYLPFGNVFRFLDVRWLYPVFDTPWGGLGSLVYFAVVVAVVGVAAVVVVNRRDA</sequence>
<comment type="caution">
    <text evidence="2">The sequence shown here is derived from an EMBL/GenBank/DDBJ whole genome shotgun (WGS) entry which is preliminary data.</text>
</comment>
<dbReference type="Proteomes" id="UP000069654">
    <property type="component" value="Unassembled WGS sequence"/>
</dbReference>
<dbReference type="EMBL" id="BCTB01000018">
    <property type="protein sequence ID" value="GAT15756.1"/>
    <property type="molecule type" value="Genomic_DNA"/>
</dbReference>
<keyword evidence="1" id="KW-1133">Transmembrane helix</keyword>
<dbReference type="STRING" id="1797.RMCT_2726"/>
<reference evidence="3" key="2">
    <citation type="submission" date="2016-02" db="EMBL/GenBank/DDBJ databases">
        <title>Draft genome sequence of five rapidly growing Mycobacterium species.</title>
        <authorList>
            <person name="Katahira K."/>
            <person name="Gotou Y."/>
            <person name="Iida K."/>
            <person name="Ogura Y."/>
            <person name="Hayashi T."/>
        </authorList>
    </citation>
    <scope>NUCLEOTIDE SEQUENCE [LARGE SCALE GENOMIC DNA]</scope>
    <source>
        <strain evidence="3">JCM6362</strain>
    </source>
</reference>
<keyword evidence="1" id="KW-0472">Membrane</keyword>
<accession>A0A117IMU3</accession>
<evidence type="ECO:0000313" key="3">
    <source>
        <dbReference type="Proteomes" id="UP000069654"/>
    </source>
</evidence>
<evidence type="ECO:0000256" key="1">
    <source>
        <dbReference type="SAM" id="Phobius"/>
    </source>
</evidence>
<gene>
    <name evidence="2" type="ORF">RMCT_2726</name>
</gene>
<name>A0A117IMU3_MYCTH</name>
<keyword evidence="1 2" id="KW-0812">Transmembrane</keyword>